<accession>A0A5C6LKN1</accession>
<evidence type="ECO:0000313" key="2">
    <source>
        <dbReference type="EMBL" id="TWV93303.1"/>
    </source>
</evidence>
<feature type="transmembrane region" description="Helical" evidence="1">
    <location>
        <begin position="25"/>
        <end position="45"/>
    </location>
</feature>
<keyword evidence="3" id="KW-1185">Reference proteome</keyword>
<dbReference type="Proteomes" id="UP000318815">
    <property type="component" value="Unassembled WGS sequence"/>
</dbReference>
<name>A0A5C6LKN1_9BACT</name>
<gene>
    <name evidence="2" type="ORF">FEF09_27505</name>
</gene>
<reference evidence="2 3" key="1">
    <citation type="submission" date="2019-08" db="EMBL/GenBank/DDBJ databases">
        <title>Whole genome sequencing of chitin degrading bacteria Chitinophaga pinensis YS16.</title>
        <authorList>
            <person name="Singh R.P."/>
            <person name="Manchanda G."/>
            <person name="Maurya I.K."/>
            <person name="Joshi N.K."/>
            <person name="Srivastava A.K."/>
        </authorList>
    </citation>
    <scope>NUCLEOTIDE SEQUENCE [LARGE SCALE GENOMIC DNA]</scope>
    <source>
        <strain evidence="2 3">YS-16</strain>
    </source>
</reference>
<evidence type="ECO:0000313" key="3">
    <source>
        <dbReference type="Proteomes" id="UP000318815"/>
    </source>
</evidence>
<protein>
    <submittedName>
        <fullName evidence="2">Uncharacterized protein</fullName>
    </submittedName>
</protein>
<dbReference type="EMBL" id="VOHS01000058">
    <property type="protein sequence ID" value="TWV93303.1"/>
    <property type="molecule type" value="Genomic_DNA"/>
</dbReference>
<organism evidence="2 3">
    <name type="scientific">Chitinophaga pinensis</name>
    <dbReference type="NCBI Taxonomy" id="79329"/>
    <lineage>
        <taxon>Bacteria</taxon>
        <taxon>Pseudomonadati</taxon>
        <taxon>Bacteroidota</taxon>
        <taxon>Chitinophagia</taxon>
        <taxon>Chitinophagales</taxon>
        <taxon>Chitinophagaceae</taxon>
        <taxon>Chitinophaga</taxon>
    </lineage>
</organism>
<sequence>MGNRTTAALVSVPDMVMALEMVSTGFLALVTSVRALLAAVVPLMVGWKEPVNAASPIWRQRMP</sequence>
<keyword evidence="1" id="KW-0812">Transmembrane</keyword>
<keyword evidence="1" id="KW-1133">Transmembrane helix</keyword>
<evidence type="ECO:0000256" key="1">
    <source>
        <dbReference type="SAM" id="Phobius"/>
    </source>
</evidence>
<proteinExistence type="predicted"/>
<comment type="caution">
    <text evidence="2">The sequence shown here is derived from an EMBL/GenBank/DDBJ whole genome shotgun (WGS) entry which is preliminary data.</text>
</comment>
<dbReference type="AlphaFoldDB" id="A0A5C6LKN1"/>
<keyword evidence="1" id="KW-0472">Membrane</keyword>